<dbReference type="AlphaFoldDB" id="A0A2S6N3G4"/>
<dbReference type="EMBL" id="NHRY01000232">
    <property type="protein sequence ID" value="PPQ29159.1"/>
    <property type="molecule type" value="Genomic_DNA"/>
</dbReference>
<keyword evidence="2" id="KW-1185">Reference proteome</keyword>
<evidence type="ECO:0008006" key="3">
    <source>
        <dbReference type="Google" id="ProtNLM"/>
    </source>
</evidence>
<dbReference type="InterPro" id="IPR035093">
    <property type="entry name" value="RelE/ParE_toxin_dom_sf"/>
</dbReference>
<protein>
    <recommendedName>
        <fullName evidence="3">Type II toxin-antitoxin system RelE/ParE family toxin</fullName>
    </recommendedName>
</protein>
<evidence type="ECO:0000313" key="2">
    <source>
        <dbReference type="Proteomes" id="UP000239724"/>
    </source>
</evidence>
<dbReference type="Gene3D" id="3.30.2310.20">
    <property type="entry name" value="RelE-like"/>
    <property type="match status" value="1"/>
</dbReference>
<comment type="caution">
    <text evidence="1">The sequence shown here is derived from an EMBL/GenBank/DDBJ whole genome shotgun (WGS) entry which is preliminary data.</text>
</comment>
<sequence>MVQAYQDFGDQRAAATERAAARIREAFDYLQTLATHPHRGTVHPELRGGIRHVTDKNFVYYFEIDERLAQVTVLAIFFGGQDHRRQIAERLVDVPAAQRAANRSPD</sequence>
<reference evidence="1 2" key="1">
    <citation type="journal article" date="2018" name="Arch. Microbiol.">
        <title>New insights into the metabolic potential of the phototrophic purple bacterium Rhodopila globiformis DSM 161(T) from its draft genome sequence and evidence for a vanadium-dependent nitrogenase.</title>
        <authorList>
            <person name="Imhoff J.F."/>
            <person name="Rahn T."/>
            <person name="Kunzel S."/>
            <person name="Neulinger S.C."/>
        </authorList>
    </citation>
    <scope>NUCLEOTIDE SEQUENCE [LARGE SCALE GENOMIC DNA]</scope>
    <source>
        <strain evidence="1 2">DSM 161</strain>
    </source>
</reference>
<name>A0A2S6N3G4_RHOGL</name>
<gene>
    <name evidence="1" type="ORF">CCS01_22465</name>
</gene>
<accession>A0A2S6N3G4</accession>
<proteinExistence type="predicted"/>
<dbReference type="Proteomes" id="UP000239724">
    <property type="component" value="Unassembled WGS sequence"/>
</dbReference>
<evidence type="ECO:0000313" key="1">
    <source>
        <dbReference type="EMBL" id="PPQ29159.1"/>
    </source>
</evidence>
<organism evidence="1 2">
    <name type="scientific">Rhodopila globiformis</name>
    <name type="common">Rhodopseudomonas globiformis</name>
    <dbReference type="NCBI Taxonomy" id="1071"/>
    <lineage>
        <taxon>Bacteria</taxon>
        <taxon>Pseudomonadati</taxon>
        <taxon>Pseudomonadota</taxon>
        <taxon>Alphaproteobacteria</taxon>
        <taxon>Acetobacterales</taxon>
        <taxon>Acetobacteraceae</taxon>
        <taxon>Rhodopila</taxon>
    </lineage>
</organism>